<dbReference type="EMBL" id="CP065673">
    <property type="protein sequence ID" value="QPS18933.1"/>
    <property type="molecule type" value="Genomic_DNA"/>
</dbReference>
<sequence>MHSKNDLYICRVCGAEQLDAPWGDDGKNASFDICDCCGVEFGYEDATLVGIRHYREKWVSNGAKWNIAKSKPENWSLDEQLRNIPKEYV</sequence>
<name>A0A7T2SNU5_SERPL</name>
<protein>
    <recommendedName>
        <fullName evidence="3">Restriction alleviation protein, Lar family</fullName>
    </recommendedName>
</protein>
<dbReference type="Proteomes" id="UP000594967">
    <property type="component" value="Chromosome"/>
</dbReference>
<evidence type="ECO:0008006" key="3">
    <source>
        <dbReference type="Google" id="ProtNLM"/>
    </source>
</evidence>
<reference evidence="1 2" key="1">
    <citation type="submission" date="2020-12" db="EMBL/GenBank/DDBJ databases">
        <title>FDA dAtabase for Regulatory Grade micrObial Sequences (FDA-ARGOS): Supporting development and validation of Infectious Disease Dx tests.</title>
        <authorList>
            <person name="Sproer C."/>
            <person name="Gronow S."/>
            <person name="Severitt S."/>
            <person name="Schroder I."/>
            <person name="Tallon L."/>
            <person name="Sadzewicz L."/>
            <person name="Zhao X."/>
            <person name="Boylan J."/>
            <person name="Ott S."/>
            <person name="Bowen H."/>
            <person name="Vavikolanu K."/>
            <person name="Mehta A."/>
            <person name="Aluvathingal J."/>
            <person name="Nadendla S."/>
            <person name="Lowell S."/>
            <person name="Myers T."/>
            <person name="Yan Y."/>
            <person name="Sichtig H."/>
        </authorList>
    </citation>
    <scope>NUCLEOTIDE SEQUENCE [LARGE SCALE GENOMIC DNA]</scope>
    <source>
        <strain evidence="1 2">FDAARGOS_907</strain>
    </source>
</reference>
<keyword evidence="2" id="KW-1185">Reference proteome</keyword>
<evidence type="ECO:0000313" key="1">
    <source>
        <dbReference type="EMBL" id="QPS18933.1"/>
    </source>
</evidence>
<gene>
    <name evidence="1" type="ORF">I6G64_15115</name>
</gene>
<dbReference type="RefSeq" id="WP_073972101.1">
    <property type="nucleotide sequence ID" value="NZ_CAMITG010000001.1"/>
</dbReference>
<evidence type="ECO:0000313" key="2">
    <source>
        <dbReference type="Proteomes" id="UP000594967"/>
    </source>
</evidence>
<organism evidence="1 2">
    <name type="scientific">Serratia plymuthica</name>
    <dbReference type="NCBI Taxonomy" id="82996"/>
    <lineage>
        <taxon>Bacteria</taxon>
        <taxon>Pseudomonadati</taxon>
        <taxon>Pseudomonadota</taxon>
        <taxon>Gammaproteobacteria</taxon>
        <taxon>Enterobacterales</taxon>
        <taxon>Yersiniaceae</taxon>
        <taxon>Serratia</taxon>
    </lineage>
</organism>
<accession>A0A7T2SNU5</accession>
<proteinExistence type="predicted"/>